<accession>A0A1T5LCQ4</accession>
<keyword evidence="7" id="KW-1185">Reference proteome</keyword>
<feature type="transmembrane region" description="Helical" evidence="5">
    <location>
        <begin position="165"/>
        <end position="189"/>
    </location>
</feature>
<evidence type="ECO:0000256" key="5">
    <source>
        <dbReference type="SAM" id="Phobius"/>
    </source>
</evidence>
<evidence type="ECO:0000256" key="3">
    <source>
        <dbReference type="ARBA" id="ARBA00022989"/>
    </source>
</evidence>
<feature type="transmembrane region" description="Helical" evidence="5">
    <location>
        <begin position="40"/>
        <end position="62"/>
    </location>
</feature>
<dbReference type="STRING" id="428993.SAMN06296058_2320"/>
<feature type="transmembrane region" description="Helical" evidence="5">
    <location>
        <begin position="97"/>
        <end position="116"/>
    </location>
</feature>
<evidence type="ECO:0000256" key="1">
    <source>
        <dbReference type="ARBA" id="ARBA00004141"/>
    </source>
</evidence>
<dbReference type="GO" id="GO:0016020">
    <property type="term" value="C:membrane"/>
    <property type="evidence" value="ECO:0007669"/>
    <property type="project" value="UniProtKB-SubCell"/>
</dbReference>
<dbReference type="InterPro" id="IPR002657">
    <property type="entry name" value="BilAc:Na_symport/Acr3"/>
</dbReference>
<dbReference type="InterPro" id="IPR038770">
    <property type="entry name" value="Na+/solute_symporter_sf"/>
</dbReference>
<evidence type="ECO:0000313" key="6">
    <source>
        <dbReference type="EMBL" id="SKC73816.1"/>
    </source>
</evidence>
<dbReference type="Pfam" id="PF01758">
    <property type="entry name" value="SBF"/>
    <property type="match status" value="1"/>
</dbReference>
<feature type="transmembrane region" description="Helical" evidence="5">
    <location>
        <begin position="229"/>
        <end position="249"/>
    </location>
</feature>
<proteinExistence type="predicted"/>
<protein>
    <submittedName>
        <fullName evidence="6">Bile acid:Na+ symporter, BASS family</fullName>
    </submittedName>
</protein>
<gene>
    <name evidence="6" type="ORF">SAMN06296058_2320</name>
</gene>
<evidence type="ECO:0000313" key="7">
    <source>
        <dbReference type="Proteomes" id="UP000190341"/>
    </source>
</evidence>
<feature type="transmembrane region" description="Helical" evidence="5">
    <location>
        <begin position="195"/>
        <end position="217"/>
    </location>
</feature>
<name>A0A1T5LCQ4_9GAMM</name>
<dbReference type="Proteomes" id="UP000190341">
    <property type="component" value="Unassembled WGS sequence"/>
</dbReference>
<feature type="transmembrane region" description="Helical" evidence="5">
    <location>
        <begin position="136"/>
        <end position="153"/>
    </location>
</feature>
<keyword evidence="2 5" id="KW-0812">Transmembrane</keyword>
<dbReference type="PRINTS" id="PR00173">
    <property type="entry name" value="EDTRNSPORT"/>
</dbReference>
<sequence length="283" mass="29034">MSFFLIVKLVIVISVVLSAMALAMRASAEQMLYLLSRPAVALRAAISLYVVVPVIASLAILLVDPRPGVALALLVLSLAPVPPLLPKKQLKSGGDGAYILGLLVFAALASLLLMPLGLPLLTSLFGHNLQVPTAPIAKTLAITVAGPMLLGLIAQKALGPRADRVAYLIAKAGFVLLVVGSVLAVAMLAPALWRLIGGGTLLVMLLVIVAALAAGYLLGGPTRSTRTALALASATRHPGVAIGVIGSSLPEAKLAALAVLIYVLLNVVVGIPFVMAARRRAGR</sequence>
<keyword evidence="3 5" id="KW-1133">Transmembrane helix</keyword>
<dbReference type="AlphaFoldDB" id="A0A1T5LCQ4"/>
<feature type="transmembrane region" description="Helical" evidence="5">
    <location>
        <begin position="6"/>
        <end position="28"/>
    </location>
</feature>
<organism evidence="6 7">
    <name type="scientific">Pseudoxanthomonas indica</name>
    <dbReference type="NCBI Taxonomy" id="428993"/>
    <lineage>
        <taxon>Bacteria</taxon>
        <taxon>Pseudomonadati</taxon>
        <taxon>Pseudomonadota</taxon>
        <taxon>Gammaproteobacteria</taxon>
        <taxon>Lysobacterales</taxon>
        <taxon>Lysobacteraceae</taxon>
        <taxon>Pseudoxanthomonas</taxon>
    </lineage>
</organism>
<evidence type="ECO:0000256" key="4">
    <source>
        <dbReference type="ARBA" id="ARBA00023136"/>
    </source>
</evidence>
<comment type="subcellular location">
    <subcellularLocation>
        <location evidence="1">Membrane</location>
        <topology evidence="1">Multi-pass membrane protein</topology>
    </subcellularLocation>
</comment>
<keyword evidence="4 5" id="KW-0472">Membrane</keyword>
<dbReference type="Gene3D" id="1.20.1530.20">
    <property type="match status" value="1"/>
</dbReference>
<dbReference type="EMBL" id="FUZV01000002">
    <property type="protein sequence ID" value="SKC73816.1"/>
    <property type="molecule type" value="Genomic_DNA"/>
</dbReference>
<evidence type="ECO:0000256" key="2">
    <source>
        <dbReference type="ARBA" id="ARBA00022692"/>
    </source>
</evidence>
<reference evidence="6 7" key="1">
    <citation type="submission" date="2017-02" db="EMBL/GenBank/DDBJ databases">
        <authorList>
            <person name="Peterson S.W."/>
        </authorList>
    </citation>
    <scope>NUCLEOTIDE SEQUENCE [LARGE SCALE GENOMIC DNA]</scope>
    <source>
        <strain evidence="6 7">P15</strain>
    </source>
</reference>
<feature type="transmembrane region" description="Helical" evidence="5">
    <location>
        <begin position="68"/>
        <end position="85"/>
    </location>
</feature>
<dbReference type="RefSeq" id="WP_176140848.1">
    <property type="nucleotide sequence ID" value="NZ_BMCL01000001.1"/>
</dbReference>
<feature type="transmembrane region" description="Helical" evidence="5">
    <location>
        <begin position="255"/>
        <end position="277"/>
    </location>
</feature>